<organism evidence="1 2">
    <name type="scientific">Candidatus Thiodiazotropha taylori</name>
    <dbReference type="NCBI Taxonomy" id="2792791"/>
    <lineage>
        <taxon>Bacteria</taxon>
        <taxon>Pseudomonadati</taxon>
        <taxon>Pseudomonadota</taxon>
        <taxon>Gammaproteobacteria</taxon>
        <taxon>Chromatiales</taxon>
        <taxon>Sedimenticolaceae</taxon>
        <taxon>Candidatus Thiodiazotropha</taxon>
    </lineage>
</organism>
<comment type="caution">
    <text evidence="1">The sequence shown here is derived from an EMBL/GenBank/DDBJ whole genome shotgun (WGS) entry which is preliminary data.</text>
</comment>
<gene>
    <name evidence="1" type="ORF">JAZ07_00545</name>
</gene>
<evidence type="ECO:0000313" key="2">
    <source>
        <dbReference type="Proteomes" id="UP000886667"/>
    </source>
</evidence>
<dbReference type="AlphaFoldDB" id="A0A9E4N3G3"/>
<proteinExistence type="predicted"/>
<evidence type="ECO:0000313" key="1">
    <source>
        <dbReference type="EMBL" id="MCG7944813.1"/>
    </source>
</evidence>
<accession>A0A9E4N3G3</accession>
<reference evidence="1" key="1">
    <citation type="journal article" date="2021" name="Proc. Natl. Acad. Sci. U.S.A.">
        <title>Global biogeography of chemosynthetic symbionts reveals both localized and globally distributed symbiont groups. .</title>
        <authorList>
            <person name="Osvatic J.T."/>
            <person name="Wilkins L.G.E."/>
            <person name="Leibrecht L."/>
            <person name="Leray M."/>
            <person name="Zauner S."/>
            <person name="Polzin J."/>
            <person name="Camacho Y."/>
            <person name="Gros O."/>
            <person name="van Gils J.A."/>
            <person name="Eisen J.A."/>
            <person name="Petersen J.M."/>
            <person name="Yuen B."/>
        </authorList>
    </citation>
    <scope>NUCLEOTIDE SEQUENCE</scope>
    <source>
        <strain evidence="1">MAGclacostrist064TRANS</strain>
    </source>
</reference>
<dbReference type="EMBL" id="JAEPCM010000016">
    <property type="protein sequence ID" value="MCG7944813.1"/>
    <property type="molecule type" value="Genomic_DNA"/>
</dbReference>
<name>A0A9E4N3G3_9GAMM</name>
<dbReference type="Proteomes" id="UP000886667">
    <property type="component" value="Unassembled WGS sequence"/>
</dbReference>
<protein>
    <submittedName>
        <fullName evidence="1">Uncharacterized protein</fullName>
    </submittedName>
</protein>
<sequence length="80" mass="9533">MMMWTNEFEFDITTITVIDDDATHEDVIIDLSDEHVDIKQYNEHTGKYDLVTMTPKMMMELLEAFQHPEGMFQMDIIRDM</sequence>